<organism evidence="2 3">
    <name type="scientific">Fusarium albosuccineum</name>
    <dbReference type="NCBI Taxonomy" id="1237068"/>
    <lineage>
        <taxon>Eukaryota</taxon>
        <taxon>Fungi</taxon>
        <taxon>Dikarya</taxon>
        <taxon>Ascomycota</taxon>
        <taxon>Pezizomycotina</taxon>
        <taxon>Sordariomycetes</taxon>
        <taxon>Hypocreomycetidae</taxon>
        <taxon>Hypocreales</taxon>
        <taxon>Nectriaceae</taxon>
        <taxon>Fusarium</taxon>
        <taxon>Fusarium decemcellulare species complex</taxon>
    </lineage>
</organism>
<dbReference type="Proteomes" id="UP000554235">
    <property type="component" value="Unassembled WGS sequence"/>
</dbReference>
<proteinExistence type="predicted"/>
<comment type="caution">
    <text evidence="2">The sequence shown here is derived from an EMBL/GenBank/DDBJ whole genome shotgun (WGS) entry which is preliminary data.</text>
</comment>
<protein>
    <submittedName>
        <fullName evidence="2">Uncharacterized protein</fullName>
    </submittedName>
</protein>
<sequence>MGGNNMSTLRTPAQASNEQASPQQGEARSGDLFLTESLPVIMTEVEIMGFHEDLPLPSLQPLAMQIEKAFWVALRFASIVDASISLPPSMTVIVQSDRAKALAARVKRDMHLQEEQSAAWESEIADISQRVLEVTEFMENILQERARNGAPQWSTVRFPH</sequence>
<keyword evidence="3" id="KW-1185">Reference proteome</keyword>
<dbReference type="EMBL" id="JAADYS010000328">
    <property type="protein sequence ID" value="KAF4470526.1"/>
    <property type="molecule type" value="Genomic_DNA"/>
</dbReference>
<evidence type="ECO:0000313" key="2">
    <source>
        <dbReference type="EMBL" id="KAF4470526.1"/>
    </source>
</evidence>
<accession>A0A8H4LKQ5</accession>
<evidence type="ECO:0000256" key="1">
    <source>
        <dbReference type="SAM" id="MobiDB-lite"/>
    </source>
</evidence>
<gene>
    <name evidence="2" type="ORF">FALBO_2580</name>
</gene>
<evidence type="ECO:0000313" key="3">
    <source>
        <dbReference type="Proteomes" id="UP000554235"/>
    </source>
</evidence>
<feature type="region of interest" description="Disordered" evidence="1">
    <location>
        <begin position="1"/>
        <end position="29"/>
    </location>
</feature>
<dbReference type="AlphaFoldDB" id="A0A8H4LKQ5"/>
<feature type="compositionally biased region" description="Polar residues" evidence="1">
    <location>
        <begin position="1"/>
        <end position="26"/>
    </location>
</feature>
<reference evidence="2 3" key="1">
    <citation type="submission" date="2020-01" db="EMBL/GenBank/DDBJ databases">
        <title>Identification and distribution of gene clusters putatively required for synthesis of sphingolipid metabolism inhibitors in phylogenetically diverse species of the filamentous fungus Fusarium.</title>
        <authorList>
            <person name="Kim H.-S."/>
            <person name="Busman M."/>
            <person name="Brown D.W."/>
            <person name="Divon H."/>
            <person name="Uhlig S."/>
            <person name="Proctor R.H."/>
        </authorList>
    </citation>
    <scope>NUCLEOTIDE SEQUENCE [LARGE SCALE GENOMIC DNA]</scope>
    <source>
        <strain evidence="2 3">NRRL 20459</strain>
    </source>
</reference>
<name>A0A8H4LKQ5_9HYPO</name>